<comment type="caution">
    <text evidence="4">The sequence shown here is derived from an EMBL/GenBank/DDBJ whole genome shotgun (WGS) entry which is preliminary data.</text>
</comment>
<dbReference type="SMART" id="SM00276">
    <property type="entry name" value="GLECT"/>
    <property type="match status" value="1"/>
</dbReference>
<dbReference type="EMBL" id="JAHFZB010000050">
    <property type="protein sequence ID" value="KAK6467264.1"/>
    <property type="molecule type" value="Genomic_DNA"/>
</dbReference>
<reference evidence="4 5" key="1">
    <citation type="submission" date="2021-05" db="EMBL/GenBank/DDBJ databases">
        <authorList>
            <person name="Zahm M."/>
            <person name="Klopp C."/>
            <person name="Cabau C."/>
            <person name="Kuhl H."/>
            <person name="Suciu R."/>
            <person name="Ciorpac M."/>
            <person name="Holostenco D."/>
            <person name="Gessner J."/>
            <person name="Wuertz S."/>
            <person name="Hohne C."/>
            <person name="Stock M."/>
            <person name="Gislard M."/>
            <person name="Lluch J."/>
            <person name="Milhes M."/>
            <person name="Lampietro C."/>
            <person name="Lopez Roques C."/>
            <person name="Donnadieu C."/>
            <person name="Du K."/>
            <person name="Schartl M."/>
            <person name="Guiguen Y."/>
        </authorList>
    </citation>
    <scope>NUCLEOTIDE SEQUENCE [LARGE SCALE GENOMIC DNA]</scope>
    <source>
        <strain evidence="4">Hh-F2</strain>
        <tissue evidence="4">Blood</tissue>
    </source>
</reference>
<sequence length="139" mass="16062">MANDMYVSTLNLKIAEIKLGQVITIDGIPMNETERISFNLGKSEEELALHFDIRFTYSEMKTVVMNSLVDGQFGDEVKTKDFPFEYGQLTKIAVHYYQDRFQIQVPDGKVYDFPNRCPDWKLSFLEVKGGFKIISFSIQ</sequence>
<dbReference type="Proteomes" id="UP001369086">
    <property type="component" value="Unassembled WGS sequence"/>
</dbReference>
<keyword evidence="5" id="KW-1185">Reference proteome</keyword>
<proteinExistence type="predicted"/>
<dbReference type="PROSITE" id="PS51304">
    <property type="entry name" value="GALECTIN"/>
    <property type="match status" value="1"/>
</dbReference>
<dbReference type="SUPFAM" id="SSF49899">
    <property type="entry name" value="Concanavalin A-like lectins/glucanases"/>
    <property type="match status" value="1"/>
</dbReference>
<dbReference type="Gene3D" id="2.60.120.200">
    <property type="match status" value="1"/>
</dbReference>
<evidence type="ECO:0000256" key="1">
    <source>
        <dbReference type="ARBA" id="ARBA00022734"/>
    </source>
</evidence>
<accession>A0ABR0Y471</accession>
<organism evidence="4 5">
    <name type="scientific">Huso huso</name>
    <name type="common">Beluga</name>
    <name type="synonym">Acipenser huso</name>
    <dbReference type="NCBI Taxonomy" id="61971"/>
    <lineage>
        <taxon>Eukaryota</taxon>
        <taxon>Metazoa</taxon>
        <taxon>Chordata</taxon>
        <taxon>Craniata</taxon>
        <taxon>Vertebrata</taxon>
        <taxon>Euteleostomi</taxon>
        <taxon>Actinopterygii</taxon>
        <taxon>Chondrostei</taxon>
        <taxon>Acipenseriformes</taxon>
        <taxon>Acipenseridae</taxon>
        <taxon>Huso</taxon>
    </lineage>
</organism>
<evidence type="ECO:0000259" key="3">
    <source>
        <dbReference type="PROSITE" id="PS51304"/>
    </source>
</evidence>
<dbReference type="InterPro" id="IPR044156">
    <property type="entry name" value="Galectin-like"/>
</dbReference>
<dbReference type="PANTHER" id="PTHR11346:SF147">
    <property type="entry name" value="GALECTIN"/>
    <property type="match status" value="1"/>
</dbReference>
<keyword evidence="1 2" id="KW-0430">Lectin</keyword>
<feature type="domain" description="Galectin" evidence="3">
    <location>
        <begin position="9"/>
        <end position="139"/>
    </location>
</feature>
<dbReference type="CDD" id="cd00070">
    <property type="entry name" value="GLECT"/>
    <property type="match status" value="1"/>
</dbReference>
<protein>
    <recommendedName>
        <fullName evidence="2">Galectin</fullName>
    </recommendedName>
</protein>
<dbReference type="SMART" id="SM00908">
    <property type="entry name" value="Gal-bind_lectin"/>
    <property type="match status" value="1"/>
</dbReference>
<evidence type="ECO:0000313" key="5">
    <source>
        <dbReference type="Proteomes" id="UP001369086"/>
    </source>
</evidence>
<evidence type="ECO:0000313" key="4">
    <source>
        <dbReference type="EMBL" id="KAK6467264.1"/>
    </source>
</evidence>
<dbReference type="PANTHER" id="PTHR11346">
    <property type="entry name" value="GALECTIN"/>
    <property type="match status" value="1"/>
</dbReference>
<dbReference type="InterPro" id="IPR001079">
    <property type="entry name" value="Galectin_CRD"/>
</dbReference>
<dbReference type="Pfam" id="PF00337">
    <property type="entry name" value="Gal-bind_lectin"/>
    <property type="match status" value="1"/>
</dbReference>
<name>A0ABR0Y471_HUSHU</name>
<gene>
    <name evidence="4" type="ORF">HHUSO_G35258</name>
</gene>
<dbReference type="InterPro" id="IPR013320">
    <property type="entry name" value="ConA-like_dom_sf"/>
</dbReference>
<evidence type="ECO:0000256" key="2">
    <source>
        <dbReference type="RuleBase" id="RU102079"/>
    </source>
</evidence>